<keyword evidence="2" id="KW-1185">Reference proteome</keyword>
<name>A0AAV4VCJ3_CAEEX</name>
<dbReference type="EMBL" id="BPLR01014287">
    <property type="protein sequence ID" value="GIY67842.1"/>
    <property type="molecule type" value="Genomic_DNA"/>
</dbReference>
<reference evidence="1 2" key="1">
    <citation type="submission" date="2021-06" db="EMBL/GenBank/DDBJ databases">
        <title>Caerostris extrusa draft genome.</title>
        <authorList>
            <person name="Kono N."/>
            <person name="Arakawa K."/>
        </authorList>
    </citation>
    <scope>NUCLEOTIDE SEQUENCE [LARGE SCALE GENOMIC DNA]</scope>
</reference>
<proteinExistence type="predicted"/>
<dbReference type="AlphaFoldDB" id="A0AAV4VCJ3"/>
<evidence type="ECO:0000313" key="1">
    <source>
        <dbReference type="EMBL" id="GIY67842.1"/>
    </source>
</evidence>
<dbReference type="Proteomes" id="UP001054945">
    <property type="component" value="Unassembled WGS sequence"/>
</dbReference>
<gene>
    <name evidence="1" type="ORF">CEXT_662561</name>
</gene>
<evidence type="ECO:0000313" key="2">
    <source>
        <dbReference type="Proteomes" id="UP001054945"/>
    </source>
</evidence>
<comment type="caution">
    <text evidence="1">The sequence shown here is derived from an EMBL/GenBank/DDBJ whole genome shotgun (WGS) entry which is preliminary data.</text>
</comment>
<accession>A0AAV4VCJ3</accession>
<protein>
    <submittedName>
        <fullName evidence="1">Uncharacterized protein</fullName>
    </submittedName>
</protein>
<organism evidence="1 2">
    <name type="scientific">Caerostris extrusa</name>
    <name type="common">Bark spider</name>
    <name type="synonym">Caerostris bankana</name>
    <dbReference type="NCBI Taxonomy" id="172846"/>
    <lineage>
        <taxon>Eukaryota</taxon>
        <taxon>Metazoa</taxon>
        <taxon>Ecdysozoa</taxon>
        <taxon>Arthropoda</taxon>
        <taxon>Chelicerata</taxon>
        <taxon>Arachnida</taxon>
        <taxon>Araneae</taxon>
        <taxon>Araneomorphae</taxon>
        <taxon>Entelegynae</taxon>
        <taxon>Araneoidea</taxon>
        <taxon>Araneidae</taxon>
        <taxon>Caerostris</taxon>
    </lineage>
</organism>
<sequence length="73" mass="8007">MSIEYTITPAFIVASSAEPSLQNMCINIMPSLHDTNGMMADYQGLSHPTGVMEWPPSFWTRDPPSVGFSPNGF</sequence>